<dbReference type="CDD" id="cd11576">
    <property type="entry name" value="GH99_GH71_like_2"/>
    <property type="match status" value="1"/>
</dbReference>
<feature type="compositionally biased region" description="Basic residues" evidence="1">
    <location>
        <begin position="604"/>
        <end position="613"/>
    </location>
</feature>
<accession>A0A286UIA7</accession>
<name>A0A286UIA7_9AGAM</name>
<protein>
    <submittedName>
        <fullName evidence="2">Xylosidase arabinosidase</fullName>
    </submittedName>
</protein>
<feature type="compositionally biased region" description="Basic and acidic residues" evidence="1">
    <location>
        <begin position="471"/>
        <end position="480"/>
    </location>
</feature>
<sequence length="919" mass="101167">MVSSTDGRILKRADPTTIQDKFLVGYQGWFTCAGDGPPVHQGHHGWLHWFNFPIPDGGRPNTDLWPDVSEYSPEELYPAPGLTMQDGSPALLFSSRHPKTVRRHFHWMAKYGVDGCFLQRFVGQCEVDGRTDGGNADLMRLRDEIGDRVRESAEQEGRVWAIMYDVSGVPADRIERAIKVDWSHLVNDKRILESPNYLRENGRPVIALWGFGFAGRGHSPDIVRSIVRHLRNITPGGAYIMAGAPTHWQTLKGDADPNPEFLQVWYNEFDAISPWTVGRYHNEETIDRFAREKVQKDIEALKCNAGERHVDYIPVVFPGGSGFNLSQGKWGLNEMARDGGRFLWRQLFNIRKAGVNIIYGAMWDEYDEGTAFLPVVSKKRQLPGPGDFLALDADGYDLPPDWYMRICGFIGEVLRGEQQNSEPFPVKDLQDFWSSRPKYEPNPIESETQASSSSAGGSGATTEDASQSFEEWCKQEKEGTEDLPPPPYTLEPVSTPTPASSSTPTPAPVASGSSIQRQDTLTSTSQPPPVPSQSRPMSLPVATEGRPPIPLSTRPSSSEAPYWNQPQSSISHQPSLSHRPTSMPSSPASQQRPGHSPAPGEIYHHHHHHHQHHQLPQPPNWDNRPTSTNQGYLSPQSQSNMYPNYSVNNLSENFGRQSLQDPATEQYQELYTPQTSVSSFSAPLRPPPTSSWPPSEWETTPQAPPHRHSSVSSRPPQPPPPPPPLHPSTRPPTSPDPGRYRPPSSAPFPTSDLPPGTSAGSGGQFYAPVYGNAPPMRRPSTSESSSFPSAYPNAFPAPSAGRQDYDYNAEIGAPGGFYLGPSAQPMNQPVPGSFYPPTRPPPSPRPPTGPPVSIRPGQIMPSSQAQAPGGFVSDVSSNAYNYAMGAVGTIAGPKTRRRVESSVDSLSSAGCRMYQRFRN</sequence>
<organism evidence="2 3">
    <name type="scientific">Pyrrhoderma noxium</name>
    <dbReference type="NCBI Taxonomy" id="2282107"/>
    <lineage>
        <taxon>Eukaryota</taxon>
        <taxon>Fungi</taxon>
        <taxon>Dikarya</taxon>
        <taxon>Basidiomycota</taxon>
        <taxon>Agaricomycotina</taxon>
        <taxon>Agaricomycetes</taxon>
        <taxon>Hymenochaetales</taxon>
        <taxon>Hymenochaetaceae</taxon>
        <taxon>Pyrrhoderma</taxon>
    </lineage>
</organism>
<feature type="compositionally biased region" description="Pro residues" evidence="1">
    <location>
        <begin position="837"/>
        <end position="850"/>
    </location>
</feature>
<evidence type="ECO:0000313" key="3">
    <source>
        <dbReference type="Proteomes" id="UP000217199"/>
    </source>
</evidence>
<dbReference type="STRING" id="2282107.A0A286UIA7"/>
<feature type="compositionally biased region" description="Polar residues" evidence="1">
    <location>
        <begin position="553"/>
        <end position="593"/>
    </location>
</feature>
<dbReference type="EMBL" id="NBII01000004">
    <property type="protein sequence ID" value="PAV19360.1"/>
    <property type="molecule type" value="Genomic_DNA"/>
</dbReference>
<gene>
    <name evidence="2" type="ORF">PNOK_0429400</name>
</gene>
<feature type="compositionally biased region" description="Low complexity" evidence="1">
    <location>
        <begin position="774"/>
        <end position="792"/>
    </location>
</feature>
<dbReference type="InParanoid" id="A0A286UIA7"/>
<feature type="compositionally biased region" description="Polar residues" evidence="1">
    <location>
        <begin position="623"/>
        <end position="681"/>
    </location>
</feature>
<dbReference type="Proteomes" id="UP000217199">
    <property type="component" value="Unassembled WGS sequence"/>
</dbReference>
<feature type="compositionally biased region" description="Low complexity" evidence="1">
    <location>
        <begin position="445"/>
        <end position="463"/>
    </location>
</feature>
<keyword evidence="3" id="KW-1185">Reference proteome</keyword>
<proteinExistence type="predicted"/>
<feature type="compositionally biased region" description="Low complexity" evidence="1">
    <location>
        <begin position="692"/>
        <end position="701"/>
    </location>
</feature>
<dbReference type="AlphaFoldDB" id="A0A286UIA7"/>
<dbReference type="Gene3D" id="3.20.20.80">
    <property type="entry name" value="Glycosidases"/>
    <property type="match status" value="1"/>
</dbReference>
<reference evidence="2 3" key="1">
    <citation type="journal article" date="2017" name="Mol. Ecol.">
        <title>Comparative and population genomic landscape of Phellinus noxius: A hypervariable fungus causing root rot in trees.</title>
        <authorList>
            <person name="Chung C.L."/>
            <person name="Lee T.J."/>
            <person name="Akiba M."/>
            <person name="Lee H.H."/>
            <person name="Kuo T.H."/>
            <person name="Liu D."/>
            <person name="Ke H.M."/>
            <person name="Yokoi T."/>
            <person name="Roa M.B."/>
            <person name="Lu M.J."/>
            <person name="Chang Y.Y."/>
            <person name="Ann P.J."/>
            <person name="Tsai J.N."/>
            <person name="Chen C.Y."/>
            <person name="Tzean S.S."/>
            <person name="Ota Y."/>
            <person name="Hattori T."/>
            <person name="Sahashi N."/>
            <person name="Liou R.F."/>
            <person name="Kikuchi T."/>
            <person name="Tsai I.J."/>
        </authorList>
    </citation>
    <scope>NUCLEOTIDE SEQUENCE [LARGE SCALE GENOMIC DNA]</scope>
    <source>
        <strain evidence="2 3">FFPRI411160</strain>
    </source>
</reference>
<feature type="compositionally biased region" description="Pro residues" evidence="1">
    <location>
        <begin position="715"/>
        <end position="735"/>
    </location>
</feature>
<evidence type="ECO:0000313" key="2">
    <source>
        <dbReference type="EMBL" id="PAV19360.1"/>
    </source>
</evidence>
<feature type="region of interest" description="Disordered" evidence="1">
    <location>
        <begin position="435"/>
        <end position="870"/>
    </location>
</feature>
<comment type="caution">
    <text evidence="2">The sequence shown here is derived from an EMBL/GenBank/DDBJ whole genome shotgun (WGS) entry which is preliminary data.</text>
</comment>
<feature type="compositionally biased region" description="Low complexity" evidence="1">
    <location>
        <begin position="492"/>
        <end position="514"/>
    </location>
</feature>
<dbReference type="OrthoDB" id="2589715at2759"/>
<evidence type="ECO:0000256" key="1">
    <source>
        <dbReference type="SAM" id="MobiDB-lite"/>
    </source>
</evidence>